<evidence type="ECO:0000313" key="2">
    <source>
        <dbReference type="Proteomes" id="UP000054166"/>
    </source>
</evidence>
<dbReference type="EMBL" id="KN833066">
    <property type="protein sequence ID" value="KIM74108.1"/>
    <property type="molecule type" value="Genomic_DNA"/>
</dbReference>
<keyword evidence="2" id="KW-1185">Reference proteome</keyword>
<proteinExistence type="predicted"/>
<dbReference type="OrthoDB" id="3341102at2759"/>
<evidence type="ECO:0008006" key="3">
    <source>
        <dbReference type="Google" id="ProtNLM"/>
    </source>
</evidence>
<dbReference type="STRING" id="765440.A0A0C3AJV8"/>
<accession>A0A0C3AJV8</accession>
<gene>
    <name evidence="1" type="ORF">PILCRDRAFT_92736</name>
</gene>
<dbReference type="AlphaFoldDB" id="A0A0C3AJV8"/>
<sequence length="344" mass="39509">MSLNFVKAEWIATGKKAPDQISESLVAQLRRSPTPTASVVAKLVEYHSQAWLDGYQSVRYVHLCDAVVTYFPLWLISLWETFINLQANICQPWLRARDWLCAETKAYKSKERRELADECKAFLGALPWDSHTVRDLWRYLGSHWTTGTQQNDLLDILGDCITSQADLAKKYSVHSLALTAKIIEAAAMHDPDIYQSSQTFQWIQQLAKQAYFAMVTCMAIFFGQTKASCPNKGAHCYAEAEKCGFKFEPSRSTTYWSTQDTMQSLANDIIATYFDKKKEELGLPSKQYSLWMIDCWLVHKSKEFRDWMKKTRPTIIISYIPGGCTGVWQPLDVRIQCIFKQSMK</sequence>
<dbReference type="InParanoid" id="A0A0C3AJV8"/>
<reference evidence="2" key="2">
    <citation type="submission" date="2015-01" db="EMBL/GenBank/DDBJ databases">
        <title>Evolutionary Origins and Diversification of the Mycorrhizal Mutualists.</title>
        <authorList>
            <consortium name="DOE Joint Genome Institute"/>
            <consortium name="Mycorrhizal Genomics Consortium"/>
            <person name="Kohler A."/>
            <person name="Kuo A."/>
            <person name="Nagy L.G."/>
            <person name="Floudas D."/>
            <person name="Copeland A."/>
            <person name="Barry K.W."/>
            <person name="Cichocki N."/>
            <person name="Veneault-Fourrey C."/>
            <person name="LaButti K."/>
            <person name="Lindquist E.A."/>
            <person name="Lipzen A."/>
            <person name="Lundell T."/>
            <person name="Morin E."/>
            <person name="Murat C."/>
            <person name="Riley R."/>
            <person name="Ohm R."/>
            <person name="Sun H."/>
            <person name="Tunlid A."/>
            <person name="Henrissat B."/>
            <person name="Grigoriev I.V."/>
            <person name="Hibbett D.S."/>
            <person name="Martin F."/>
        </authorList>
    </citation>
    <scope>NUCLEOTIDE SEQUENCE [LARGE SCALE GENOMIC DNA]</scope>
    <source>
        <strain evidence="2">F 1598</strain>
    </source>
</reference>
<dbReference type="HOGENOM" id="CLU_806778_0_0_1"/>
<organism evidence="1 2">
    <name type="scientific">Piloderma croceum (strain F 1598)</name>
    <dbReference type="NCBI Taxonomy" id="765440"/>
    <lineage>
        <taxon>Eukaryota</taxon>
        <taxon>Fungi</taxon>
        <taxon>Dikarya</taxon>
        <taxon>Basidiomycota</taxon>
        <taxon>Agaricomycotina</taxon>
        <taxon>Agaricomycetes</taxon>
        <taxon>Agaricomycetidae</taxon>
        <taxon>Atheliales</taxon>
        <taxon>Atheliaceae</taxon>
        <taxon>Piloderma</taxon>
    </lineage>
</organism>
<protein>
    <recommendedName>
        <fullName evidence="3">DDE-1 domain-containing protein</fullName>
    </recommendedName>
</protein>
<evidence type="ECO:0000313" key="1">
    <source>
        <dbReference type="EMBL" id="KIM74108.1"/>
    </source>
</evidence>
<name>A0A0C3AJV8_PILCF</name>
<reference evidence="1 2" key="1">
    <citation type="submission" date="2014-04" db="EMBL/GenBank/DDBJ databases">
        <authorList>
            <consortium name="DOE Joint Genome Institute"/>
            <person name="Kuo A."/>
            <person name="Tarkka M."/>
            <person name="Buscot F."/>
            <person name="Kohler A."/>
            <person name="Nagy L.G."/>
            <person name="Floudas D."/>
            <person name="Copeland A."/>
            <person name="Barry K.W."/>
            <person name="Cichocki N."/>
            <person name="Veneault-Fourrey C."/>
            <person name="LaButti K."/>
            <person name="Lindquist E.A."/>
            <person name="Lipzen A."/>
            <person name="Lundell T."/>
            <person name="Morin E."/>
            <person name="Murat C."/>
            <person name="Sun H."/>
            <person name="Tunlid A."/>
            <person name="Henrissat B."/>
            <person name="Grigoriev I.V."/>
            <person name="Hibbett D.S."/>
            <person name="Martin F."/>
            <person name="Nordberg H.P."/>
            <person name="Cantor M.N."/>
            <person name="Hua S.X."/>
        </authorList>
    </citation>
    <scope>NUCLEOTIDE SEQUENCE [LARGE SCALE GENOMIC DNA]</scope>
    <source>
        <strain evidence="1 2">F 1598</strain>
    </source>
</reference>
<dbReference type="Proteomes" id="UP000054166">
    <property type="component" value="Unassembled WGS sequence"/>
</dbReference>